<sequence length="91" mass="10123">MFPASLMALSLDEHALRVKLFYENKGNASSAVHEFHHRKNLRRGLMSTKGIEAMIKRFEKTGKLGVRPGSGCTRITLVLINAVKTAVEVRS</sequence>
<gene>
    <name evidence="1" type="ORF">TNCT_425671</name>
</gene>
<evidence type="ECO:0008006" key="3">
    <source>
        <dbReference type="Google" id="ProtNLM"/>
    </source>
</evidence>
<reference evidence="1" key="1">
    <citation type="submission" date="2020-07" db="EMBL/GenBank/DDBJ databases">
        <title>Multicomponent nature underlies the extraordinary mechanical properties of spider dragline silk.</title>
        <authorList>
            <person name="Kono N."/>
            <person name="Nakamura H."/>
            <person name="Mori M."/>
            <person name="Yoshida Y."/>
            <person name="Ohtoshi R."/>
            <person name="Malay A.D."/>
            <person name="Moran D.A.P."/>
            <person name="Tomita M."/>
            <person name="Numata K."/>
            <person name="Arakawa K."/>
        </authorList>
    </citation>
    <scope>NUCLEOTIDE SEQUENCE</scope>
</reference>
<comment type="caution">
    <text evidence="1">The sequence shown here is derived from an EMBL/GenBank/DDBJ whole genome shotgun (WGS) entry which is preliminary data.</text>
</comment>
<evidence type="ECO:0000313" key="1">
    <source>
        <dbReference type="EMBL" id="GFQ65845.1"/>
    </source>
</evidence>
<keyword evidence="2" id="KW-1185">Reference proteome</keyword>
<dbReference type="EMBL" id="BMAO01010249">
    <property type="protein sequence ID" value="GFQ65845.1"/>
    <property type="molecule type" value="Genomic_DNA"/>
</dbReference>
<dbReference type="Proteomes" id="UP000887116">
    <property type="component" value="Unassembled WGS sequence"/>
</dbReference>
<name>A0A8X6EY94_TRICU</name>
<accession>A0A8X6EY94</accession>
<proteinExistence type="predicted"/>
<evidence type="ECO:0000313" key="2">
    <source>
        <dbReference type="Proteomes" id="UP000887116"/>
    </source>
</evidence>
<protein>
    <recommendedName>
        <fullName evidence="3">DUF4817 domain-containing protein</fullName>
    </recommendedName>
</protein>
<organism evidence="1 2">
    <name type="scientific">Trichonephila clavata</name>
    <name type="common">Joro spider</name>
    <name type="synonym">Nephila clavata</name>
    <dbReference type="NCBI Taxonomy" id="2740835"/>
    <lineage>
        <taxon>Eukaryota</taxon>
        <taxon>Metazoa</taxon>
        <taxon>Ecdysozoa</taxon>
        <taxon>Arthropoda</taxon>
        <taxon>Chelicerata</taxon>
        <taxon>Arachnida</taxon>
        <taxon>Araneae</taxon>
        <taxon>Araneomorphae</taxon>
        <taxon>Entelegynae</taxon>
        <taxon>Araneoidea</taxon>
        <taxon>Nephilidae</taxon>
        <taxon>Trichonephila</taxon>
    </lineage>
</organism>
<dbReference type="AlphaFoldDB" id="A0A8X6EY94"/>